<dbReference type="EMBL" id="LWDP01000119">
    <property type="protein sequence ID" value="ORD93288.1"/>
    <property type="molecule type" value="Genomic_DNA"/>
</dbReference>
<evidence type="ECO:0000313" key="3">
    <source>
        <dbReference type="Proteomes" id="UP000192639"/>
    </source>
</evidence>
<keyword evidence="3" id="KW-1185">Reference proteome</keyword>
<comment type="caution">
    <text evidence="1">The sequence shown here is derived from an EMBL/GenBank/DDBJ whole genome shotgun (WGS) entry which is preliminary data.</text>
</comment>
<gene>
    <name evidence="2" type="ORF">ECANGB1_286</name>
    <name evidence="1" type="ORF">ECANGB1_340</name>
</gene>
<name>A0A1Y1S4G2_9MICR</name>
<dbReference type="VEuPathDB" id="MicrosporidiaDB:ECANGB1_340"/>
<proteinExistence type="predicted"/>
<dbReference type="EMBL" id="LWDP01000116">
    <property type="protein sequence ID" value="ORD93300.1"/>
    <property type="molecule type" value="Genomic_DNA"/>
</dbReference>
<sequence length="63" mass="7774">MYINVCFFDLLKVHNRMPFCKTFAIILKIYVKEFYIYTNKNNQHVYLIYILLFQEIKRNTSLC</sequence>
<protein>
    <submittedName>
        <fullName evidence="1">Uncharacterized protein</fullName>
    </submittedName>
</protein>
<dbReference type="Proteomes" id="UP000192639">
    <property type="component" value="Unassembled WGS sequence"/>
</dbReference>
<evidence type="ECO:0000313" key="1">
    <source>
        <dbReference type="EMBL" id="ORD93288.1"/>
    </source>
</evidence>
<reference evidence="1 3" key="1">
    <citation type="journal article" date="2017" name="Environ. Microbiol.">
        <title>Decay of the glycolytic pathway and adaptation to intranuclear parasitism within Enterocytozoonidae microsporidia.</title>
        <authorList>
            <person name="Wiredu Boakye D."/>
            <person name="Jaroenlak P."/>
            <person name="Prachumwat A."/>
            <person name="Williams T.A."/>
            <person name="Bateman K.S."/>
            <person name="Itsathitphaisarn O."/>
            <person name="Sritunyalucksana K."/>
            <person name="Paszkiewicz K.H."/>
            <person name="Moore K.A."/>
            <person name="Stentiford G.D."/>
            <person name="Williams B.A."/>
        </authorList>
    </citation>
    <scope>NUCLEOTIDE SEQUENCE [LARGE SCALE GENOMIC DNA]</scope>
    <source>
        <strain evidence="1 3">GB1</strain>
    </source>
</reference>
<dbReference type="VEuPathDB" id="MicrosporidiaDB:ECANGB1_286"/>
<organism evidence="1 3">
    <name type="scientific">Enterospora canceri</name>
    <dbReference type="NCBI Taxonomy" id="1081671"/>
    <lineage>
        <taxon>Eukaryota</taxon>
        <taxon>Fungi</taxon>
        <taxon>Fungi incertae sedis</taxon>
        <taxon>Microsporidia</taxon>
        <taxon>Enterocytozoonidae</taxon>
        <taxon>Enterospora</taxon>
    </lineage>
</organism>
<dbReference type="AlphaFoldDB" id="A0A1Y1S4G2"/>
<accession>A0A1Y1S4G2</accession>
<evidence type="ECO:0000313" key="2">
    <source>
        <dbReference type="EMBL" id="ORD93300.1"/>
    </source>
</evidence>